<comment type="caution">
    <text evidence="3">The sequence shown here is derived from an EMBL/GenBank/DDBJ whole genome shotgun (WGS) entry which is preliminary data.</text>
</comment>
<dbReference type="InterPro" id="IPR002686">
    <property type="entry name" value="Transposase_17"/>
</dbReference>
<organism evidence="3 4">
    <name type="scientific">Mesorhizobium escarrei</name>
    <dbReference type="NCBI Taxonomy" id="666018"/>
    <lineage>
        <taxon>Bacteria</taxon>
        <taxon>Pseudomonadati</taxon>
        <taxon>Pseudomonadota</taxon>
        <taxon>Alphaproteobacteria</taxon>
        <taxon>Hyphomicrobiales</taxon>
        <taxon>Phyllobacteriaceae</taxon>
        <taxon>Mesorhizobium</taxon>
    </lineage>
</organism>
<proteinExistence type="predicted"/>
<dbReference type="InterPro" id="IPR036515">
    <property type="entry name" value="Transposase_17_sf"/>
</dbReference>
<evidence type="ECO:0000256" key="1">
    <source>
        <dbReference type="SAM" id="MobiDB-lite"/>
    </source>
</evidence>
<dbReference type="EMBL" id="CAKXZT010000068">
    <property type="protein sequence ID" value="CAH2397009.1"/>
    <property type="molecule type" value="Genomic_DNA"/>
</dbReference>
<keyword evidence="4" id="KW-1185">Reference proteome</keyword>
<dbReference type="SUPFAM" id="SSF143422">
    <property type="entry name" value="Transposase IS200-like"/>
    <property type="match status" value="1"/>
</dbReference>
<evidence type="ECO:0000259" key="2">
    <source>
        <dbReference type="Pfam" id="PF01797"/>
    </source>
</evidence>
<protein>
    <recommendedName>
        <fullName evidence="2">Transposase IS200-like domain-containing protein</fullName>
    </recommendedName>
</protein>
<dbReference type="Gene3D" id="3.30.70.1290">
    <property type="entry name" value="Transposase IS200-like"/>
    <property type="match status" value="1"/>
</dbReference>
<evidence type="ECO:0000313" key="3">
    <source>
        <dbReference type="EMBL" id="CAH2397009.1"/>
    </source>
</evidence>
<reference evidence="3 4" key="1">
    <citation type="submission" date="2022-03" db="EMBL/GenBank/DDBJ databases">
        <authorList>
            <person name="Brunel B."/>
        </authorList>
    </citation>
    <scope>NUCLEOTIDE SEQUENCE [LARGE SCALE GENOMIC DNA]</scope>
    <source>
        <strain evidence="3">STM5069sample</strain>
    </source>
</reference>
<sequence length="100" mass="11157">MGRGMAFNLLKASLSVSRAVQHLKGRSSHKLLSEFGILRKRYWGQHLWARGYWVATSGNVTDEMWVEYIKNQTPPGPMTTSTLPELAPSPPAADRSGFEP</sequence>
<feature type="domain" description="Transposase IS200-like" evidence="2">
    <location>
        <begin position="11"/>
        <end position="72"/>
    </location>
</feature>
<dbReference type="Proteomes" id="UP001153050">
    <property type="component" value="Unassembled WGS sequence"/>
</dbReference>
<name>A0ABM9DKN5_9HYPH</name>
<accession>A0ABM9DKN5</accession>
<gene>
    <name evidence="3" type="ORF">MES5069_160018</name>
</gene>
<dbReference type="PANTHER" id="PTHR33360:SF2">
    <property type="entry name" value="TRANSPOSASE FOR INSERTION SEQUENCE ELEMENT IS200"/>
    <property type="match status" value="1"/>
</dbReference>
<evidence type="ECO:0000313" key="4">
    <source>
        <dbReference type="Proteomes" id="UP001153050"/>
    </source>
</evidence>
<dbReference type="PANTHER" id="PTHR33360">
    <property type="entry name" value="TRANSPOSASE FOR INSERTION SEQUENCE ELEMENT IS200"/>
    <property type="match status" value="1"/>
</dbReference>
<dbReference type="Pfam" id="PF01797">
    <property type="entry name" value="Y1_Tnp"/>
    <property type="match status" value="1"/>
</dbReference>
<feature type="region of interest" description="Disordered" evidence="1">
    <location>
        <begin position="76"/>
        <end position="100"/>
    </location>
</feature>